<reference evidence="2" key="1">
    <citation type="journal article" date="2008" name="Nat. Genet.">
        <title>The Pristionchus pacificus genome provides a unique perspective on nematode lifestyle and parasitism.</title>
        <authorList>
            <person name="Dieterich C."/>
            <person name="Clifton S.W."/>
            <person name="Schuster L.N."/>
            <person name="Chinwalla A."/>
            <person name="Delehaunty K."/>
            <person name="Dinkelacker I."/>
            <person name="Fulton L."/>
            <person name="Fulton R."/>
            <person name="Godfrey J."/>
            <person name="Minx P."/>
            <person name="Mitreva M."/>
            <person name="Roeseler W."/>
            <person name="Tian H."/>
            <person name="Witte H."/>
            <person name="Yang S.P."/>
            <person name="Wilson R.K."/>
            <person name="Sommer R.J."/>
        </authorList>
    </citation>
    <scope>NUCLEOTIDE SEQUENCE [LARGE SCALE GENOMIC DNA]</scope>
    <source>
        <strain evidence="2">PS312</strain>
    </source>
</reference>
<accession>A0A8R1UZE3</accession>
<sequence length="255" mass="30083">MLIDMEFLKTYPINHPIEALFCLCSLIPSSVLLIVVQKSTMHPNCRALISLWTCTQILMNLAMLTYCYYFIFIDHEVYPKTQFYPPIRTFFTEQAIRMWCMCSCFELGISLERELSIRVPHEYHITPRSTKYIVGLAISANDDDQVEEEIEGEMDDEEDLVQCGRNVHRMIHVQIQETYNVARAMLPVYLFSFIFKFFAVSTASVSSVFLLRHNSLRHRTQILRIYEKRQTKCTEEESTQHHTLTHFELLDSMWK</sequence>
<dbReference type="EnsemblMetazoa" id="PPA40486.1">
    <property type="protein sequence ID" value="PPA40486.1"/>
    <property type="gene ID" value="WBGene00278855"/>
</dbReference>
<reference evidence="1" key="2">
    <citation type="submission" date="2022-06" db="UniProtKB">
        <authorList>
            <consortium name="EnsemblMetazoa"/>
        </authorList>
    </citation>
    <scope>IDENTIFICATION</scope>
    <source>
        <strain evidence="1">PS312</strain>
    </source>
</reference>
<organism evidence="1 2">
    <name type="scientific">Pristionchus pacificus</name>
    <name type="common">Parasitic nematode worm</name>
    <dbReference type="NCBI Taxonomy" id="54126"/>
    <lineage>
        <taxon>Eukaryota</taxon>
        <taxon>Metazoa</taxon>
        <taxon>Ecdysozoa</taxon>
        <taxon>Nematoda</taxon>
        <taxon>Chromadorea</taxon>
        <taxon>Rhabditida</taxon>
        <taxon>Rhabditina</taxon>
        <taxon>Diplogasteromorpha</taxon>
        <taxon>Diplogasteroidea</taxon>
        <taxon>Neodiplogasteridae</taxon>
        <taxon>Pristionchus</taxon>
    </lineage>
</organism>
<dbReference type="Proteomes" id="UP000005239">
    <property type="component" value="Unassembled WGS sequence"/>
</dbReference>
<evidence type="ECO:0000313" key="2">
    <source>
        <dbReference type="Proteomes" id="UP000005239"/>
    </source>
</evidence>
<name>A0A2A6C2D1_PRIPA</name>
<accession>A0A2A6C2D1</accession>
<gene>
    <name evidence="1" type="primary">WBGene00278855</name>
</gene>
<protein>
    <submittedName>
        <fullName evidence="1">Uncharacterized protein</fullName>
    </submittedName>
</protein>
<evidence type="ECO:0000313" key="1">
    <source>
        <dbReference type="EnsemblMetazoa" id="PPA40486.1"/>
    </source>
</evidence>
<dbReference type="AlphaFoldDB" id="A0A2A6C2D1"/>
<proteinExistence type="predicted"/>
<keyword evidence="2" id="KW-1185">Reference proteome</keyword>